<keyword evidence="3" id="KW-1185">Reference proteome</keyword>
<gene>
    <name evidence="2" type="ORF">EPA93_26195</name>
</gene>
<protein>
    <submittedName>
        <fullName evidence="2">Uncharacterized protein</fullName>
    </submittedName>
</protein>
<evidence type="ECO:0000313" key="3">
    <source>
        <dbReference type="Proteomes" id="UP000290365"/>
    </source>
</evidence>
<dbReference type="Proteomes" id="UP000290365">
    <property type="component" value="Chromosome"/>
</dbReference>
<dbReference type="AlphaFoldDB" id="A0A4P6JUG9"/>
<proteinExistence type="predicted"/>
<dbReference type="OrthoDB" id="161833at2"/>
<keyword evidence="1" id="KW-0472">Membrane</keyword>
<feature type="transmembrane region" description="Helical" evidence="1">
    <location>
        <begin position="27"/>
        <end position="49"/>
    </location>
</feature>
<feature type="transmembrane region" description="Helical" evidence="1">
    <location>
        <begin position="58"/>
        <end position="78"/>
    </location>
</feature>
<dbReference type="KEGG" id="kbs:EPA93_26195"/>
<dbReference type="RefSeq" id="WP_129890341.1">
    <property type="nucleotide sequence ID" value="NZ_CP035758.1"/>
</dbReference>
<dbReference type="EMBL" id="CP035758">
    <property type="protein sequence ID" value="QBD79288.1"/>
    <property type="molecule type" value="Genomic_DNA"/>
</dbReference>
<evidence type="ECO:0000313" key="2">
    <source>
        <dbReference type="EMBL" id="QBD79288.1"/>
    </source>
</evidence>
<sequence>MINLVSLVSFGILVSNGGGLFHLRPIQLAFITLWITGFLIILNVVLAIVYRKRPKREVLSYAAACVVELVIFTVALLWRMEVITQVPLHLPAGVPINRADIGAALAVGLGLFPAAYWHRINVSELPQRLAADAKILKDRNGGVRVPPGEWMN</sequence>
<keyword evidence="1" id="KW-1133">Transmembrane helix</keyword>
<feature type="transmembrane region" description="Helical" evidence="1">
    <location>
        <begin position="98"/>
        <end position="118"/>
    </location>
</feature>
<name>A0A4P6JUG9_KTERU</name>
<organism evidence="2 3">
    <name type="scientific">Ktedonosporobacter rubrisoli</name>
    <dbReference type="NCBI Taxonomy" id="2509675"/>
    <lineage>
        <taxon>Bacteria</taxon>
        <taxon>Bacillati</taxon>
        <taxon>Chloroflexota</taxon>
        <taxon>Ktedonobacteria</taxon>
        <taxon>Ktedonobacterales</taxon>
        <taxon>Ktedonosporobacteraceae</taxon>
        <taxon>Ktedonosporobacter</taxon>
    </lineage>
</organism>
<evidence type="ECO:0000256" key="1">
    <source>
        <dbReference type="SAM" id="Phobius"/>
    </source>
</evidence>
<reference evidence="2 3" key="1">
    <citation type="submission" date="2019-01" db="EMBL/GenBank/DDBJ databases">
        <title>Ktedonosporobacter rubrisoli SCAWS-G2.</title>
        <authorList>
            <person name="Huang Y."/>
            <person name="Yan B."/>
        </authorList>
    </citation>
    <scope>NUCLEOTIDE SEQUENCE [LARGE SCALE GENOMIC DNA]</scope>
    <source>
        <strain evidence="2 3">SCAWS-G2</strain>
    </source>
</reference>
<accession>A0A4P6JUG9</accession>
<keyword evidence="1" id="KW-0812">Transmembrane</keyword>